<keyword evidence="2" id="KW-0472">Membrane</keyword>
<keyword evidence="2" id="KW-1133">Transmembrane helix</keyword>
<comment type="caution">
    <text evidence="3">The sequence shown here is derived from an EMBL/GenBank/DDBJ whole genome shotgun (WGS) entry which is preliminary data.</text>
</comment>
<evidence type="ECO:0000256" key="2">
    <source>
        <dbReference type="SAM" id="Phobius"/>
    </source>
</evidence>
<feature type="transmembrane region" description="Helical" evidence="2">
    <location>
        <begin position="45"/>
        <end position="65"/>
    </location>
</feature>
<dbReference type="Proteomes" id="UP001240447">
    <property type="component" value="Unassembled WGS sequence"/>
</dbReference>
<keyword evidence="2" id="KW-0812">Transmembrane</keyword>
<evidence type="ECO:0000256" key="1">
    <source>
        <dbReference type="SAM" id="MobiDB-lite"/>
    </source>
</evidence>
<evidence type="ECO:0000313" key="4">
    <source>
        <dbReference type="Proteomes" id="UP001240447"/>
    </source>
</evidence>
<gene>
    <name evidence="3" type="ORF">J2S59_002059</name>
</gene>
<feature type="transmembrane region" description="Helical" evidence="2">
    <location>
        <begin position="194"/>
        <end position="213"/>
    </location>
</feature>
<dbReference type="RefSeq" id="WP_068122567.1">
    <property type="nucleotide sequence ID" value="NZ_CCXJ01000603.1"/>
</dbReference>
<dbReference type="EMBL" id="JAUSQM010000001">
    <property type="protein sequence ID" value="MDP9822250.1"/>
    <property type="molecule type" value="Genomic_DNA"/>
</dbReference>
<evidence type="ECO:0000313" key="3">
    <source>
        <dbReference type="EMBL" id="MDP9822250.1"/>
    </source>
</evidence>
<proteinExistence type="predicted"/>
<reference evidence="3 4" key="1">
    <citation type="submission" date="2023-07" db="EMBL/GenBank/DDBJ databases">
        <title>Sequencing the genomes of 1000 actinobacteria strains.</title>
        <authorList>
            <person name="Klenk H.-P."/>
        </authorList>
    </citation>
    <scope>NUCLEOTIDE SEQUENCE [LARGE SCALE GENOMIC DNA]</scope>
    <source>
        <strain evidence="3 4">GD13</strain>
    </source>
</reference>
<feature type="region of interest" description="Disordered" evidence="1">
    <location>
        <begin position="1"/>
        <end position="20"/>
    </location>
</feature>
<organism evidence="3 4">
    <name type="scientific">Nocardioides massiliensis</name>
    <dbReference type="NCBI Taxonomy" id="1325935"/>
    <lineage>
        <taxon>Bacteria</taxon>
        <taxon>Bacillati</taxon>
        <taxon>Actinomycetota</taxon>
        <taxon>Actinomycetes</taxon>
        <taxon>Propionibacteriales</taxon>
        <taxon>Nocardioidaceae</taxon>
        <taxon>Nocardioides</taxon>
    </lineage>
</organism>
<name>A0ABT9NPC0_9ACTN</name>
<feature type="transmembrane region" description="Helical" evidence="2">
    <location>
        <begin position="166"/>
        <end position="187"/>
    </location>
</feature>
<protein>
    <submittedName>
        <fullName evidence="3">ABC-type transport system involved in multi-copper enzyme maturation permease subunit</fullName>
    </submittedName>
</protein>
<feature type="transmembrane region" description="Helical" evidence="2">
    <location>
        <begin position="77"/>
        <end position="100"/>
    </location>
</feature>
<feature type="transmembrane region" description="Helical" evidence="2">
    <location>
        <begin position="248"/>
        <end position="272"/>
    </location>
</feature>
<sequence>MSSATFPPPQASAPAHLDVSGTKPVPFGRQLSVELRKMVDTRAGMWLMITIGVMTALFVGLFFIFGDNGGSDQRTFFNYLGATTTPQGFLLPVMGILLITSEWNQRTALVTFTLTPKRLKVIGAKVVAALVIGLVAMALAVALAAIATVVSDAPGAWDGITASDFFNFGLLQGLGILQGLGFGLLFLNSAVAIVVFFVIPIVWNVLVTLISWLRDAAPWIDLATAQSRLLGIDPNTGMEVEGGMDAEAWAQLATTSLIWIVVPIAVGIWRVLKSDPK</sequence>
<feature type="compositionally biased region" description="Pro residues" evidence="1">
    <location>
        <begin position="1"/>
        <end position="11"/>
    </location>
</feature>
<accession>A0ABT9NPC0</accession>
<feature type="transmembrane region" description="Helical" evidence="2">
    <location>
        <begin position="121"/>
        <end position="146"/>
    </location>
</feature>
<keyword evidence="4" id="KW-1185">Reference proteome</keyword>